<evidence type="ECO:0000313" key="3">
    <source>
        <dbReference type="EMBL" id="MBM3094324.1"/>
    </source>
</evidence>
<gene>
    <name evidence="3" type="ORF">GFB56_26630</name>
</gene>
<sequence length="100" mass="11408">MLLHENDVILTVKTSKRPYVPEPGRLQMRKLSERFARIDITFGFMDEPNVSKALTFCERAGFQSEIMQTSFYLGRGTLISDPRACPATRTANRVVKSVNR</sequence>
<name>A0AAW4FSP6_9HYPH</name>
<protein>
    <recommendedName>
        <fullName evidence="2">K+ potassium transporter C-terminal domain-containing protein</fullName>
    </recommendedName>
</protein>
<reference evidence="3 4" key="1">
    <citation type="submission" date="2020-01" db="EMBL/GenBank/DDBJ databases">
        <title>Draft genome assembly of Ensifer adhaerens T173.</title>
        <authorList>
            <person name="Craig J.E."/>
            <person name="Stinchcombe J.R."/>
        </authorList>
    </citation>
    <scope>NUCLEOTIDE SEQUENCE [LARGE SCALE GENOMIC DNA]</scope>
    <source>
        <strain evidence="3 4">T173</strain>
    </source>
</reference>
<evidence type="ECO:0000259" key="2">
    <source>
        <dbReference type="Pfam" id="PF22776"/>
    </source>
</evidence>
<dbReference type="EMBL" id="WXFA01000024">
    <property type="protein sequence ID" value="MBM3094324.1"/>
    <property type="molecule type" value="Genomic_DNA"/>
</dbReference>
<dbReference type="Pfam" id="PF22776">
    <property type="entry name" value="K_trans_C"/>
    <property type="match status" value="1"/>
</dbReference>
<feature type="domain" description="K+ potassium transporter C-terminal" evidence="2">
    <location>
        <begin position="3"/>
        <end position="84"/>
    </location>
</feature>
<accession>A0AAW4FSP6</accession>
<organism evidence="3 4">
    <name type="scientific">Ensifer canadensis</name>
    <dbReference type="NCBI Taxonomy" id="555315"/>
    <lineage>
        <taxon>Bacteria</taxon>
        <taxon>Pseudomonadati</taxon>
        <taxon>Pseudomonadota</taxon>
        <taxon>Alphaproteobacteria</taxon>
        <taxon>Hyphomicrobiales</taxon>
        <taxon>Rhizobiaceae</taxon>
        <taxon>Sinorhizobium/Ensifer group</taxon>
        <taxon>Ensifer</taxon>
    </lineage>
</organism>
<keyword evidence="1" id="KW-0769">Symport</keyword>
<dbReference type="InterPro" id="IPR053952">
    <property type="entry name" value="K_trans_C"/>
</dbReference>
<evidence type="ECO:0000256" key="1">
    <source>
        <dbReference type="ARBA" id="ARBA00022847"/>
    </source>
</evidence>
<dbReference type="GO" id="GO:0015293">
    <property type="term" value="F:symporter activity"/>
    <property type="evidence" value="ECO:0007669"/>
    <property type="project" value="UniProtKB-KW"/>
</dbReference>
<dbReference type="AlphaFoldDB" id="A0AAW4FSP6"/>
<proteinExistence type="predicted"/>
<keyword evidence="1" id="KW-0813">Transport</keyword>
<dbReference type="RefSeq" id="WP_207932877.1">
    <property type="nucleotide sequence ID" value="NZ_CP083374.1"/>
</dbReference>
<comment type="caution">
    <text evidence="3">The sequence shown here is derived from an EMBL/GenBank/DDBJ whole genome shotgun (WGS) entry which is preliminary data.</text>
</comment>
<dbReference type="Proteomes" id="UP000744980">
    <property type="component" value="Unassembled WGS sequence"/>
</dbReference>
<evidence type="ECO:0000313" key="4">
    <source>
        <dbReference type="Proteomes" id="UP000744980"/>
    </source>
</evidence>
<keyword evidence="4" id="KW-1185">Reference proteome</keyword>